<comment type="caution">
    <text evidence="14">The sequence shown here is derived from an EMBL/GenBank/DDBJ whole genome shotgun (WGS) entry which is preliminary data.</text>
</comment>
<feature type="site" description="Interaction with substrate tRNA" evidence="10">
    <location>
        <position position="139"/>
    </location>
</feature>
<dbReference type="EC" id="2.5.1.75" evidence="10"/>
<keyword evidence="7 10" id="KW-0067">ATP-binding</keyword>
<comment type="cofactor">
    <cofactor evidence="1 10">
        <name>Mg(2+)</name>
        <dbReference type="ChEBI" id="CHEBI:18420"/>
    </cofactor>
</comment>
<evidence type="ECO:0000256" key="11">
    <source>
        <dbReference type="RuleBase" id="RU003783"/>
    </source>
</evidence>
<dbReference type="Gene3D" id="3.40.50.300">
    <property type="entry name" value="P-loop containing nucleotide triphosphate hydrolases"/>
    <property type="match status" value="1"/>
</dbReference>
<dbReference type="InterPro" id="IPR018022">
    <property type="entry name" value="IPT"/>
</dbReference>
<comment type="catalytic activity">
    <reaction evidence="9 10 11">
        <text>adenosine(37) in tRNA + dimethylallyl diphosphate = N(6)-dimethylallyladenosine(37) in tRNA + diphosphate</text>
        <dbReference type="Rhea" id="RHEA:26482"/>
        <dbReference type="Rhea" id="RHEA-COMP:10162"/>
        <dbReference type="Rhea" id="RHEA-COMP:10375"/>
        <dbReference type="ChEBI" id="CHEBI:33019"/>
        <dbReference type="ChEBI" id="CHEBI:57623"/>
        <dbReference type="ChEBI" id="CHEBI:74411"/>
        <dbReference type="ChEBI" id="CHEBI:74415"/>
        <dbReference type="EC" id="2.5.1.75"/>
    </reaction>
</comment>
<evidence type="ECO:0000256" key="10">
    <source>
        <dbReference type="HAMAP-Rule" id="MF_00185"/>
    </source>
</evidence>
<feature type="binding site" evidence="10">
    <location>
        <begin position="26"/>
        <end position="33"/>
    </location>
    <ligand>
        <name>ATP</name>
        <dbReference type="ChEBI" id="CHEBI:30616"/>
    </ligand>
</feature>
<dbReference type="Gene3D" id="1.10.20.140">
    <property type="match status" value="1"/>
</dbReference>
<evidence type="ECO:0000256" key="9">
    <source>
        <dbReference type="ARBA" id="ARBA00049563"/>
    </source>
</evidence>
<reference evidence="15" key="1">
    <citation type="journal article" date="2019" name="Int. J. Syst. Evol. Microbiol.">
        <title>The Global Catalogue of Microorganisms (GCM) 10K type strain sequencing project: providing services to taxonomists for standard genome sequencing and annotation.</title>
        <authorList>
            <consortium name="The Broad Institute Genomics Platform"/>
            <consortium name="The Broad Institute Genome Sequencing Center for Infectious Disease"/>
            <person name="Wu L."/>
            <person name="Ma J."/>
        </authorList>
    </citation>
    <scope>NUCLEOTIDE SEQUENCE [LARGE SCALE GENOMIC DNA]</scope>
    <source>
        <strain evidence="15">CCM 2050</strain>
    </source>
</reference>
<evidence type="ECO:0000256" key="12">
    <source>
        <dbReference type="RuleBase" id="RU003784"/>
    </source>
</evidence>
<accession>A0ABW1W941</accession>
<evidence type="ECO:0000256" key="1">
    <source>
        <dbReference type="ARBA" id="ARBA00001946"/>
    </source>
</evidence>
<sequence length="406" mass="45811">MRLSSDSLSSYLSPSLADNSVVCLMAPTASGKTALAYELYDSGRYELISVDSALVYRDMTVGTAKPNAAELARYPHHLVDIIDPMQSYSVAEFVSDVARLIDSCHQNGKIPLLVGGTMMYYMALLDGLSPVPDSDDNVRARVEQWRQDEGISALYDYLGKVDAISHERLNATDTQRITRAVEVYLQTDIPMSDWQHQPKQALAHNPNQQWHAISVMPDRPWLHTRIEQRLDIMWREGLVAEVISLLERYPLTPNLPSMRCVGYRQVLEYLVQINHPVFEKPHLDKARFYDAFAQSESSNVEIDESNEQDAMTQTHLSLVTDQTEALACQQMQNKALYATRQLAKRQYTWLRKVMQLSDTVAAVPATVSSTMLSTSIVGADDVTGSQKNKLRLHSFSTMEQARAYLF</sequence>
<evidence type="ECO:0000256" key="5">
    <source>
        <dbReference type="ARBA" id="ARBA00022694"/>
    </source>
</evidence>
<keyword evidence="8 10" id="KW-0460">Magnesium</keyword>
<evidence type="ECO:0000256" key="4">
    <source>
        <dbReference type="ARBA" id="ARBA00022679"/>
    </source>
</evidence>
<dbReference type="PANTHER" id="PTHR11088">
    <property type="entry name" value="TRNA DIMETHYLALLYLTRANSFERASE"/>
    <property type="match status" value="1"/>
</dbReference>
<comment type="caution">
    <text evidence="10">Lacks conserved residue(s) required for the propagation of feature annotation.</text>
</comment>
<gene>
    <name evidence="10 14" type="primary">miaA</name>
    <name evidence="14" type="ORF">ACFP58_11910</name>
</gene>
<evidence type="ECO:0000313" key="15">
    <source>
        <dbReference type="Proteomes" id="UP001596264"/>
    </source>
</evidence>
<evidence type="ECO:0000256" key="13">
    <source>
        <dbReference type="RuleBase" id="RU003785"/>
    </source>
</evidence>
<dbReference type="EMBL" id="JBHSTZ010000036">
    <property type="protein sequence ID" value="MFC6382153.1"/>
    <property type="molecule type" value="Genomic_DNA"/>
</dbReference>
<dbReference type="RefSeq" id="WP_227691908.1">
    <property type="nucleotide sequence ID" value="NZ_CAJGZK010000012.1"/>
</dbReference>
<keyword evidence="6 10" id="KW-0547">Nucleotide-binding</keyword>
<evidence type="ECO:0000256" key="2">
    <source>
        <dbReference type="ARBA" id="ARBA00003213"/>
    </source>
</evidence>
<protein>
    <recommendedName>
        <fullName evidence="10">tRNA dimethylallyltransferase</fullName>
        <ecNumber evidence="10">2.5.1.75</ecNumber>
    </recommendedName>
    <alternativeName>
        <fullName evidence="10">Dimethylallyl diphosphate:tRNA dimethylallyltransferase</fullName>
        <shortName evidence="10">DMAPP:tRNA dimethylallyltransferase</shortName>
        <shortName evidence="10">DMATase</shortName>
    </alternativeName>
    <alternativeName>
        <fullName evidence="10">Isopentenyl-diphosphate:tRNA isopentenyltransferase</fullName>
        <shortName evidence="10">IPP transferase</shortName>
        <shortName evidence="10">IPPT</shortName>
        <shortName evidence="10">IPTase</shortName>
    </alternativeName>
</protein>
<keyword evidence="5 10" id="KW-0819">tRNA processing</keyword>
<evidence type="ECO:0000256" key="8">
    <source>
        <dbReference type="ARBA" id="ARBA00022842"/>
    </source>
</evidence>
<feature type="site" description="Interaction with substrate tRNA" evidence="10">
    <location>
        <position position="117"/>
    </location>
</feature>
<dbReference type="HAMAP" id="MF_00185">
    <property type="entry name" value="IPP_trans"/>
    <property type="match status" value="1"/>
</dbReference>
<comment type="function">
    <text evidence="2 10 12">Catalyzes the transfer of a dimethylallyl group onto the adenine at position 37 in tRNAs that read codons beginning with uridine, leading to the formation of N6-(dimethylallyl)adenosine (i(6)A).</text>
</comment>
<dbReference type="GO" id="GO:0052381">
    <property type="term" value="F:tRNA dimethylallyltransferase activity"/>
    <property type="evidence" value="ECO:0007669"/>
    <property type="project" value="UniProtKB-EC"/>
</dbReference>
<feature type="binding site" evidence="10">
    <location>
        <begin position="28"/>
        <end position="33"/>
    </location>
    <ligand>
        <name>substrate</name>
    </ligand>
</feature>
<evidence type="ECO:0000256" key="3">
    <source>
        <dbReference type="ARBA" id="ARBA00005842"/>
    </source>
</evidence>
<keyword evidence="15" id="KW-1185">Reference proteome</keyword>
<feature type="region of interest" description="Interaction with substrate tRNA" evidence="10">
    <location>
        <begin position="51"/>
        <end position="54"/>
    </location>
</feature>
<proteinExistence type="inferred from homology"/>
<dbReference type="SUPFAM" id="SSF52540">
    <property type="entry name" value="P-loop containing nucleoside triphosphate hydrolases"/>
    <property type="match status" value="1"/>
</dbReference>
<feature type="region of interest" description="Interaction with substrate tRNA" evidence="10">
    <location>
        <begin position="175"/>
        <end position="179"/>
    </location>
</feature>
<name>A0ABW1W941_9GAMM</name>
<dbReference type="PANTHER" id="PTHR11088:SF60">
    <property type="entry name" value="TRNA DIMETHYLALLYLTRANSFERASE"/>
    <property type="match status" value="1"/>
</dbReference>
<dbReference type="Pfam" id="PF01715">
    <property type="entry name" value="IPPT"/>
    <property type="match status" value="1"/>
</dbReference>
<keyword evidence="4 10" id="KW-0808">Transferase</keyword>
<comment type="subunit">
    <text evidence="10">Monomer.</text>
</comment>
<evidence type="ECO:0000313" key="14">
    <source>
        <dbReference type="EMBL" id="MFC6382153.1"/>
    </source>
</evidence>
<organism evidence="14 15">
    <name type="scientific">Psychrobacter glacincola</name>
    <dbReference type="NCBI Taxonomy" id="56810"/>
    <lineage>
        <taxon>Bacteria</taxon>
        <taxon>Pseudomonadati</taxon>
        <taxon>Pseudomonadota</taxon>
        <taxon>Gammaproteobacteria</taxon>
        <taxon>Moraxellales</taxon>
        <taxon>Moraxellaceae</taxon>
        <taxon>Psychrobacter</taxon>
    </lineage>
</organism>
<feature type="region of interest" description="Interaction with substrate tRNA" evidence="10">
    <location>
        <begin position="259"/>
        <end position="264"/>
    </location>
</feature>
<comment type="similarity">
    <text evidence="3 10 13">Belongs to the IPP transferase family.</text>
</comment>
<evidence type="ECO:0000256" key="7">
    <source>
        <dbReference type="ARBA" id="ARBA00022840"/>
    </source>
</evidence>
<dbReference type="InterPro" id="IPR027417">
    <property type="entry name" value="P-loop_NTPase"/>
</dbReference>
<dbReference type="InterPro" id="IPR039657">
    <property type="entry name" value="Dimethylallyltransferase"/>
</dbReference>
<evidence type="ECO:0000256" key="6">
    <source>
        <dbReference type="ARBA" id="ARBA00022741"/>
    </source>
</evidence>
<dbReference type="Proteomes" id="UP001596264">
    <property type="component" value="Unassembled WGS sequence"/>
</dbReference>
<dbReference type="NCBIfam" id="TIGR00174">
    <property type="entry name" value="miaA"/>
    <property type="match status" value="1"/>
</dbReference>